<dbReference type="InterPro" id="IPR011990">
    <property type="entry name" value="TPR-like_helical_dom_sf"/>
</dbReference>
<organism evidence="3 4">
    <name type="scientific">Tenacibaculum geojense</name>
    <dbReference type="NCBI Taxonomy" id="915352"/>
    <lineage>
        <taxon>Bacteria</taxon>
        <taxon>Pseudomonadati</taxon>
        <taxon>Bacteroidota</taxon>
        <taxon>Flavobacteriia</taxon>
        <taxon>Flavobacteriales</taxon>
        <taxon>Flavobacteriaceae</taxon>
        <taxon>Tenacibaculum</taxon>
    </lineage>
</organism>
<evidence type="ECO:0000313" key="3">
    <source>
        <dbReference type="EMBL" id="MFD0992032.1"/>
    </source>
</evidence>
<keyword evidence="4" id="KW-1185">Reference proteome</keyword>
<dbReference type="SMART" id="SM00028">
    <property type="entry name" value="TPR"/>
    <property type="match status" value="7"/>
</dbReference>
<dbReference type="Pfam" id="PF14559">
    <property type="entry name" value="TPR_19"/>
    <property type="match status" value="1"/>
</dbReference>
<evidence type="ECO:0000313" key="4">
    <source>
        <dbReference type="Proteomes" id="UP001597062"/>
    </source>
</evidence>
<dbReference type="RefSeq" id="WP_386104912.1">
    <property type="nucleotide sequence ID" value="NZ_JBHTJR010000017.1"/>
</dbReference>
<dbReference type="Pfam" id="PF13181">
    <property type="entry name" value="TPR_8"/>
    <property type="match status" value="1"/>
</dbReference>
<feature type="repeat" description="TPR" evidence="1">
    <location>
        <begin position="123"/>
        <end position="156"/>
    </location>
</feature>
<dbReference type="EMBL" id="JBHTJR010000017">
    <property type="protein sequence ID" value="MFD0992032.1"/>
    <property type="molecule type" value="Genomic_DNA"/>
</dbReference>
<keyword evidence="1" id="KW-0802">TPR repeat</keyword>
<dbReference type="Proteomes" id="UP001597062">
    <property type="component" value="Unassembled WGS sequence"/>
</dbReference>
<dbReference type="Gene3D" id="1.25.40.10">
    <property type="entry name" value="Tetratricopeptide repeat domain"/>
    <property type="match status" value="3"/>
</dbReference>
<proteinExistence type="predicted"/>
<sequence length="697" mass="79696">MTNKVLAITFLFLFTVTNSLAQINMQKGFKMLETGKNKEASIFFENVLEQEPNNKTAKVCYGRAVGLSGNPDKAINIFTNLLSKYPNDLEVKLNYAESLLWSKQFTKAKSYYKKLVDENPTSFSALLGYANTLSNLKEYTDAMSYINKALEVSPGNPNAMVSKKYIRLGHAYKYQQEKKYDEAIKLLDDNLQDFKLDKQTLLNKTNVYLIKNEPAKAKEAYKLIATNPKDSIIALNGLALVSHLQFKDKKALELAQNAHFKVKKFENDTLLTKQTKERYIQALIWNQKYKVAGKEIDTLLAKKPNTNWILSLHASLATYKSDFKESIADYNQILKNDPKSFDGNLGGANAQLANGNEKKAYEAAYQTLTIFKEQKDALNFIKNLDLNFTPFVEEKIAFTFDNGNNNAFSSTTTIDFPISFKLKATASYQFRTTENTITNSKATTNDFTVGLSYKIRPKISLNANIGINSANSFSNDFTQLLLQAFVKLKPLKLQDLEIGYKREIQSFNADLLDKEIVADNFYINNNFSTNFNLGWFTQFFYTPQNDGNTRNLLFTSLYYNFLKRPVLKGGINYQFLTFQNQVPTIYFSPSKFNAVELFADLLKDEKTTKPKNWFYTVSGAVGYQFIEEDPKQLTYRGQVKLGYKFSDRFLANIYAQHTNIASATAAGFKFTEIGFRLKWYFLSKPIFKTHNFKKEDL</sequence>
<protein>
    <submittedName>
        <fullName evidence="3">Tetratricopeptide repeat protein</fullName>
    </submittedName>
</protein>
<dbReference type="PROSITE" id="PS50005">
    <property type="entry name" value="TPR"/>
    <property type="match status" value="1"/>
</dbReference>
<evidence type="ECO:0000256" key="2">
    <source>
        <dbReference type="SAM" id="SignalP"/>
    </source>
</evidence>
<dbReference type="InterPro" id="IPR019734">
    <property type="entry name" value="TPR_rpt"/>
</dbReference>
<feature type="chain" id="PRO_5046243464" evidence="2">
    <location>
        <begin position="22"/>
        <end position="697"/>
    </location>
</feature>
<accession>A0ABW3JNG8</accession>
<dbReference type="PANTHER" id="PTHR12558">
    <property type="entry name" value="CELL DIVISION CYCLE 16,23,27"/>
    <property type="match status" value="1"/>
</dbReference>
<dbReference type="SUPFAM" id="SSF48452">
    <property type="entry name" value="TPR-like"/>
    <property type="match status" value="2"/>
</dbReference>
<keyword evidence="2" id="KW-0732">Signal</keyword>
<evidence type="ECO:0000256" key="1">
    <source>
        <dbReference type="PROSITE-ProRule" id="PRU00339"/>
    </source>
</evidence>
<dbReference type="PANTHER" id="PTHR12558:SF13">
    <property type="entry name" value="CELL DIVISION CYCLE PROTEIN 27 HOMOLOG"/>
    <property type="match status" value="1"/>
</dbReference>
<reference evidence="4" key="1">
    <citation type="journal article" date="2019" name="Int. J. Syst. Evol. Microbiol.">
        <title>The Global Catalogue of Microorganisms (GCM) 10K type strain sequencing project: providing services to taxonomists for standard genome sequencing and annotation.</title>
        <authorList>
            <consortium name="The Broad Institute Genomics Platform"/>
            <consortium name="The Broad Institute Genome Sequencing Center for Infectious Disease"/>
            <person name="Wu L."/>
            <person name="Ma J."/>
        </authorList>
    </citation>
    <scope>NUCLEOTIDE SEQUENCE [LARGE SCALE GENOMIC DNA]</scope>
    <source>
        <strain evidence="4">CCUG 60527</strain>
    </source>
</reference>
<comment type="caution">
    <text evidence="3">The sequence shown here is derived from an EMBL/GenBank/DDBJ whole genome shotgun (WGS) entry which is preliminary data.</text>
</comment>
<gene>
    <name evidence="3" type="ORF">ACFQ1U_02330</name>
</gene>
<feature type="signal peptide" evidence="2">
    <location>
        <begin position="1"/>
        <end position="21"/>
    </location>
</feature>
<name>A0ABW3JNG8_9FLAO</name>